<comment type="caution">
    <text evidence="2">The sequence shown here is derived from an EMBL/GenBank/DDBJ whole genome shotgun (WGS) entry which is preliminary data.</text>
</comment>
<name>A0AA39V647_9LECA</name>
<accession>A0AA39V647</accession>
<evidence type="ECO:0000256" key="1">
    <source>
        <dbReference type="SAM" id="MobiDB-lite"/>
    </source>
</evidence>
<dbReference type="Proteomes" id="UP001166286">
    <property type="component" value="Unassembled WGS sequence"/>
</dbReference>
<proteinExistence type="predicted"/>
<dbReference type="PANTHER" id="PTHR42037">
    <property type="match status" value="1"/>
</dbReference>
<evidence type="ECO:0000313" key="3">
    <source>
        <dbReference type="Proteomes" id="UP001166286"/>
    </source>
</evidence>
<organism evidence="2 3">
    <name type="scientific">Cladonia borealis</name>
    <dbReference type="NCBI Taxonomy" id="184061"/>
    <lineage>
        <taxon>Eukaryota</taxon>
        <taxon>Fungi</taxon>
        <taxon>Dikarya</taxon>
        <taxon>Ascomycota</taxon>
        <taxon>Pezizomycotina</taxon>
        <taxon>Lecanoromycetes</taxon>
        <taxon>OSLEUM clade</taxon>
        <taxon>Lecanoromycetidae</taxon>
        <taxon>Lecanorales</taxon>
        <taxon>Lecanorineae</taxon>
        <taxon>Cladoniaceae</taxon>
        <taxon>Cladonia</taxon>
    </lineage>
</organism>
<gene>
    <name evidence="2" type="ORF">JMJ35_009958</name>
</gene>
<feature type="region of interest" description="Disordered" evidence="1">
    <location>
        <begin position="384"/>
        <end position="403"/>
    </location>
</feature>
<sequence>MARVPSDPEDNSARLWLAQRTNAVNSVHLLPFDVEQRVADDLAFIAAAEEGVKSISAIALEQHLGAAGLTIRLAANEIIPKDVPSIFRRLFDLMSQCATDRKFSREVCAENMFDQVIILSQNRIHGRLQSAFWQPPEHRKEDRSPLYSDLREVSLRIKKVPSRNAKKSRTLLQKLNDLCELFQHLDAEPRASSNLPAILKNIIKQCYAVSTSDGTCTFNETVASYGYEPKAVLTNKYIEQVYKLGRYWGLCVYLAEASRKYGNVFQSINLATVRPYRPIISPISFKRRRVECHVHAEIQLLIFYDSNPDVSILKPRVLGVSKAACYLCNHFTKKHAEFFLSQTHGHLYDQWNVPDLADFDNAQRLKYRSILKSMDTELQITIKRERARPRSQKRREPQGSRINLLTAFHPSSPLASDAGTVQSEVDKAPQQSSLSRITPPAEDPSIALASHTISPQNQSQAGAPLQSYIHHYNLRSNSQMPPASFPPQHHHTQAINERRTTFSDIPEAPHHRDGSPELITTRSMLDEPVSSLDQPQAPITPSTILPKPSSPSRLPRLGTHHAVYHSPVPTISSWELPTSQHLTPTNPLHLLVGNLSLTIEIEEPARGTVAITRMNIDGISNRDEGAIVDVAEMEQGEERILECPGKGGELNLGLRYGGAGVELLLGWT</sequence>
<dbReference type="AlphaFoldDB" id="A0AA39V647"/>
<feature type="compositionally biased region" description="Polar residues" evidence="1">
    <location>
        <begin position="531"/>
        <end position="543"/>
    </location>
</feature>
<feature type="region of interest" description="Disordered" evidence="1">
    <location>
        <begin position="529"/>
        <end position="550"/>
    </location>
</feature>
<feature type="compositionally biased region" description="Polar residues" evidence="1">
    <location>
        <begin position="419"/>
        <end position="436"/>
    </location>
</feature>
<dbReference type="PANTHER" id="PTHR42037:SF1">
    <property type="match status" value="1"/>
</dbReference>
<dbReference type="EMBL" id="JAFEKC020000023">
    <property type="protein sequence ID" value="KAK0507435.1"/>
    <property type="molecule type" value="Genomic_DNA"/>
</dbReference>
<dbReference type="InterPro" id="IPR027796">
    <property type="entry name" value="OTT_1508_deam-like"/>
</dbReference>
<keyword evidence="3" id="KW-1185">Reference proteome</keyword>
<dbReference type="Pfam" id="PF14441">
    <property type="entry name" value="OTT_1508_deam"/>
    <property type="match status" value="1"/>
</dbReference>
<feature type="region of interest" description="Disordered" evidence="1">
    <location>
        <begin position="409"/>
        <end position="442"/>
    </location>
</feature>
<reference evidence="2" key="1">
    <citation type="submission" date="2023-03" db="EMBL/GenBank/DDBJ databases">
        <title>Complete genome of Cladonia borealis.</title>
        <authorList>
            <person name="Park H."/>
        </authorList>
    </citation>
    <scope>NUCLEOTIDE SEQUENCE</scope>
    <source>
        <strain evidence="2">ANT050790</strain>
    </source>
</reference>
<evidence type="ECO:0000313" key="2">
    <source>
        <dbReference type="EMBL" id="KAK0507435.1"/>
    </source>
</evidence>
<protein>
    <submittedName>
        <fullName evidence="2">Uncharacterized protein</fullName>
    </submittedName>
</protein>